<dbReference type="PANTHER" id="PTHR22888:SF9">
    <property type="entry name" value="CYTOCHROME C OXIDASE SUBUNIT 2"/>
    <property type="match status" value="1"/>
</dbReference>
<gene>
    <name evidence="16" type="ORF">UFOPK4295_00025</name>
</gene>
<evidence type="ECO:0000256" key="14">
    <source>
        <dbReference type="SAM" id="Phobius"/>
    </source>
</evidence>
<dbReference type="InterPro" id="IPR001505">
    <property type="entry name" value="Copper_CuA"/>
</dbReference>
<dbReference type="PROSITE" id="PS00078">
    <property type="entry name" value="COX2"/>
    <property type="match status" value="1"/>
</dbReference>
<dbReference type="EC" id="7.1.1.9" evidence="3"/>
<keyword evidence="7" id="KW-0479">Metal-binding</keyword>
<keyword evidence="11" id="KW-0186">Copper</keyword>
<protein>
    <recommendedName>
        <fullName evidence="3">cytochrome-c oxidase</fullName>
        <ecNumber evidence="3">7.1.1.9</ecNumber>
    </recommendedName>
    <alternativeName>
        <fullName evidence="13">Cytochrome c oxidase polypeptide II</fullName>
    </alternativeName>
</protein>
<dbReference type="GO" id="GO:0042773">
    <property type="term" value="P:ATP synthesis coupled electron transport"/>
    <property type="evidence" value="ECO:0007669"/>
    <property type="project" value="TreeGrafter"/>
</dbReference>
<dbReference type="PROSITE" id="PS50857">
    <property type="entry name" value="COX2_CUA"/>
    <property type="match status" value="1"/>
</dbReference>
<dbReference type="Pfam" id="PF02790">
    <property type="entry name" value="COX2_TM"/>
    <property type="match status" value="1"/>
</dbReference>
<evidence type="ECO:0000256" key="7">
    <source>
        <dbReference type="ARBA" id="ARBA00022723"/>
    </source>
</evidence>
<organism evidence="16">
    <name type="scientific">freshwater metagenome</name>
    <dbReference type="NCBI Taxonomy" id="449393"/>
    <lineage>
        <taxon>unclassified sequences</taxon>
        <taxon>metagenomes</taxon>
        <taxon>ecological metagenomes</taxon>
    </lineage>
</organism>
<dbReference type="NCBIfam" id="TIGR02866">
    <property type="entry name" value="CoxB"/>
    <property type="match status" value="1"/>
</dbReference>
<evidence type="ECO:0000256" key="13">
    <source>
        <dbReference type="ARBA" id="ARBA00031389"/>
    </source>
</evidence>
<comment type="subcellular location">
    <subcellularLocation>
        <location evidence="1">Membrane</location>
        <topology evidence="1">Multi-pass membrane protein</topology>
    </subcellularLocation>
</comment>
<evidence type="ECO:0000256" key="5">
    <source>
        <dbReference type="ARBA" id="ARBA00022660"/>
    </source>
</evidence>
<dbReference type="InterPro" id="IPR008972">
    <property type="entry name" value="Cupredoxin"/>
</dbReference>
<evidence type="ECO:0000256" key="11">
    <source>
        <dbReference type="ARBA" id="ARBA00023008"/>
    </source>
</evidence>
<sequence length="243" mass="27166">MLIAPIAPIALLLTGCSAAELPRLGLPEAVSDNGHRILSLWQGSWVAALIVGAFVWGLIIWSVIFHRRRGEKIPAQMKYNVPIEILYTVVPFLIVAVLFFFTARDESELIKISPKGTPVHVIHVNGIRWSWQFTYEDLPANTVVTGTPENAPTLYLPQGERVRFDLTTTDVNHSFWIPAFMMKMDLIAGRMNQFEVTPEKLGTYAGKCAELCGRDHSLMLFKVKVVPAAEYKQMVNTLKESAA</sequence>
<reference evidence="16" key="1">
    <citation type="submission" date="2020-05" db="EMBL/GenBank/DDBJ databases">
        <authorList>
            <person name="Chiriac C."/>
            <person name="Salcher M."/>
            <person name="Ghai R."/>
            <person name="Kavagutti S V."/>
        </authorList>
    </citation>
    <scope>NUCLEOTIDE SEQUENCE</scope>
</reference>
<evidence type="ECO:0000313" key="16">
    <source>
        <dbReference type="EMBL" id="CAB5043790.1"/>
    </source>
</evidence>
<keyword evidence="8" id="KW-1278">Translocase</keyword>
<dbReference type="SUPFAM" id="SSF81464">
    <property type="entry name" value="Cytochrome c oxidase subunit II-like, transmembrane region"/>
    <property type="match status" value="1"/>
</dbReference>
<evidence type="ECO:0000256" key="12">
    <source>
        <dbReference type="ARBA" id="ARBA00023136"/>
    </source>
</evidence>
<dbReference type="InterPro" id="IPR011759">
    <property type="entry name" value="Cyt_c_oxidase_su2_TM_dom"/>
</dbReference>
<dbReference type="Pfam" id="PF00116">
    <property type="entry name" value="COX2"/>
    <property type="match status" value="1"/>
</dbReference>
<dbReference type="GO" id="GO:0004129">
    <property type="term" value="F:cytochrome-c oxidase activity"/>
    <property type="evidence" value="ECO:0007669"/>
    <property type="project" value="UniProtKB-EC"/>
</dbReference>
<evidence type="ECO:0000256" key="9">
    <source>
        <dbReference type="ARBA" id="ARBA00022982"/>
    </source>
</evidence>
<dbReference type="InterPro" id="IPR036257">
    <property type="entry name" value="Cyt_c_oxidase_su2_TM_sf"/>
</dbReference>
<keyword evidence="10 14" id="KW-1133">Transmembrane helix</keyword>
<dbReference type="Gene3D" id="1.10.287.90">
    <property type="match status" value="1"/>
</dbReference>
<keyword evidence="9" id="KW-0249">Electron transport</keyword>
<name>A0A6J7STK8_9ZZZZ</name>
<feature type="transmembrane region" description="Helical" evidence="14">
    <location>
        <begin position="42"/>
        <end position="64"/>
    </location>
</feature>
<dbReference type="GO" id="GO:0016020">
    <property type="term" value="C:membrane"/>
    <property type="evidence" value="ECO:0007669"/>
    <property type="project" value="UniProtKB-SubCell"/>
</dbReference>
<accession>A0A6J7STK8</accession>
<evidence type="ECO:0000256" key="2">
    <source>
        <dbReference type="ARBA" id="ARBA00007866"/>
    </source>
</evidence>
<evidence type="ECO:0000256" key="8">
    <source>
        <dbReference type="ARBA" id="ARBA00022967"/>
    </source>
</evidence>
<evidence type="ECO:0000256" key="3">
    <source>
        <dbReference type="ARBA" id="ARBA00012949"/>
    </source>
</evidence>
<keyword evidence="5" id="KW-0679">Respiratory chain</keyword>
<dbReference type="InterPro" id="IPR002429">
    <property type="entry name" value="CcO_II-like_C"/>
</dbReference>
<proteinExistence type="inferred from homology"/>
<feature type="domain" description="Cytochrome oxidase subunit II copper A binding" evidence="15">
    <location>
        <begin position="117"/>
        <end position="237"/>
    </location>
</feature>
<dbReference type="PRINTS" id="PR01166">
    <property type="entry name" value="CYCOXIDASEII"/>
</dbReference>
<comment type="similarity">
    <text evidence="2">Belongs to the cytochrome c oxidase subunit 2 family.</text>
</comment>
<keyword evidence="12 14" id="KW-0472">Membrane</keyword>
<dbReference type="InterPro" id="IPR014222">
    <property type="entry name" value="Cyt_c_oxidase_su2"/>
</dbReference>
<dbReference type="EMBL" id="CAFBQF010000001">
    <property type="protein sequence ID" value="CAB5043790.1"/>
    <property type="molecule type" value="Genomic_DNA"/>
</dbReference>
<evidence type="ECO:0000256" key="6">
    <source>
        <dbReference type="ARBA" id="ARBA00022692"/>
    </source>
</evidence>
<dbReference type="Gene3D" id="2.60.40.420">
    <property type="entry name" value="Cupredoxins - blue copper proteins"/>
    <property type="match status" value="1"/>
</dbReference>
<evidence type="ECO:0000256" key="4">
    <source>
        <dbReference type="ARBA" id="ARBA00022448"/>
    </source>
</evidence>
<dbReference type="GO" id="GO:0016491">
    <property type="term" value="F:oxidoreductase activity"/>
    <property type="evidence" value="ECO:0007669"/>
    <property type="project" value="InterPro"/>
</dbReference>
<keyword evidence="4" id="KW-0813">Transport</keyword>
<dbReference type="InterPro" id="IPR045187">
    <property type="entry name" value="CcO_II"/>
</dbReference>
<evidence type="ECO:0000256" key="1">
    <source>
        <dbReference type="ARBA" id="ARBA00004141"/>
    </source>
</evidence>
<evidence type="ECO:0000259" key="15">
    <source>
        <dbReference type="PROSITE" id="PS50857"/>
    </source>
</evidence>
<feature type="transmembrane region" description="Helical" evidence="14">
    <location>
        <begin position="85"/>
        <end position="103"/>
    </location>
</feature>
<dbReference type="GO" id="GO:0005507">
    <property type="term" value="F:copper ion binding"/>
    <property type="evidence" value="ECO:0007669"/>
    <property type="project" value="InterPro"/>
</dbReference>
<dbReference type="PANTHER" id="PTHR22888">
    <property type="entry name" value="CYTOCHROME C OXIDASE, SUBUNIT II"/>
    <property type="match status" value="1"/>
</dbReference>
<dbReference type="SUPFAM" id="SSF49503">
    <property type="entry name" value="Cupredoxins"/>
    <property type="match status" value="1"/>
</dbReference>
<keyword evidence="6 14" id="KW-0812">Transmembrane</keyword>
<evidence type="ECO:0000256" key="10">
    <source>
        <dbReference type="ARBA" id="ARBA00022989"/>
    </source>
</evidence>
<dbReference type="AlphaFoldDB" id="A0A6J7STK8"/>